<evidence type="ECO:0000313" key="1">
    <source>
        <dbReference type="EMBL" id="KAG0273004.1"/>
    </source>
</evidence>
<reference evidence="1" key="1">
    <citation type="journal article" date="2020" name="Fungal Divers.">
        <title>Resolving the Mortierellaceae phylogeny through synthesis of multi-gene phylogenetics and phylogenomics.</title>
        <authorList>
            <person name="Vandepol N."/>
            <person name="Liber J."/>
            <person name="Desiro A."/>
            <person name="Na H."/>
            <person name="Kennedy M."/>
            <person name="Barry K."/>
            <person name="Grigoriev I.V."/>
            <person name="Miller A.N."/>
            <person name="O'Donnell K."/>
            <person name="Stajich J.E."/>
            <person name="Bonito G."/>
        </authorList>
    </citation>
    <scope>NUCLEOTIDE SEQUENCE</scope>
    <source>
        <strain evidence="1">NVP60</strain>
    </source>
</reference>
<accession>A0A9P6UDL9</accession>
<organism evidence="1 2">
    <name type="scientific">Linnemannia gamsii</name>
    <dbReference type="NCBI Taxonomy" id="64522"/>
    <lineage>
        <taxon>Eukaryota</taxon>
        <taxon>Fungi</taxon>
        <taxon>Fungi incertae sedis</taxon>
        <taxon>Mucoromycota</taxon>
        <taxon>Mortierellomycotina</taxon>
        <taxon>Mortierellomycetes</taxon>
        <taxon>Mortierellales</taxon>
        <taxon>Mortierellaceae</taxon>
        <taxon>Linnemannia</taxon>
    </lineage>
</organism>
<proteinExistence type="predicted"/>
<keyword evidence="2" id="KW-1185">Reference proteome</keyword>
<comment type="caution">
    <text evidence="1">The sequence shown here is derived from an EMBL/GenBank/DDBJ whole genome shotgun (WGS) entry which is preliminary data.</text>
</comment>
<name>A0A9P6UDL9_9FUNG</name>
<sequence>MPAATTTNDQSPVTNGGSGVAQLDHILASFTTLTDPLAINDALLVIEYSLQGPQTTAQTTQKILSSIPLGHFFTVLQQDHGYDTEQIIHRTCHILELLLKDQAYPTLVQDEFLVAALGQALDSPSPRVRALGLSQVDKVSEEDLPVLRAL</sequence>
<evidence type="ECO:0000313" key="2">
    <source>
        <dbReference type="Proteomes" id="UP000823405"/>
    </source>
</evidence>
<dbReference type="AlphaFoldDB" id="A0A9P6UDL9"/>
<dbReference type="OrthoDB" id="10250600at2759"/>
<feature type="non-terminal residue" evidence="1">
    <location>
        <position position="1"/>
    </location>
</feature>
<dbReference type="Proteomes" id="UP000823405">
    <property type="component" value="Unassembled WGS sequence"/>
</dbReference>
<protein>
    <submittedName>
        <fullName evidence="1">Uncharacterized protein</fullName>
    </submittedName>
</protein>
<dbReference type="EMBL" id="JAAAIN010005792">
    <property type="protein sequence ID" value="KAG0273004.1"/>
    <property type="molecule type" value="Genomic_DNA"/>
</dbReference>
<gene>
    <name evidence="1" type="ORF">BGZ97_010825</name>
</gene>